<accession>A0A2N5SP29</accession>
<comment type="caution">
    <text evidence="2">The sequence shown here is derived from an EMBL/GenBank/DDBJ whole genome shotgun (WGS) entry which is preliminary data.</text>
</comment>
<organism evidence="2 4">
    <name type="scientific">Puccinia coronata f. sp. avenae</name>
    <dbReference type="NCBI Taxonomy" id="200324"/>
    <lineage>
        <taxon>Eukaryota</taxon>
        <taxon>Fungi</taxon>
        <taxon>Dikarya</taxon>
        <taxon>Basidiomycota</taxon>
        <taxon>Pucciniomycotina</taxon>
        <taxon>Pucciniomycetes</taxon>
        <taxon>Pucciniales</taxon>
        <taxon>Pucciniaceae</taxon>
        <taxon>Puccinia</taxon>
    </lineage>
</organism>
<dbReference type="OrthoDB" id="2496038at2759"/>
<dbReference type="AlphaFoldDB" id="A0A2N5SP29"/>
<evidence type="ECO:0000313" key="2">
    <source>
        <dbReference type="EMBL" id="PLW14971.1"/>
    </source>
</evidence>
<sequence length="246" mass="27708">MWEQDDWNSCEDLTVCQNYPTAWNYALDGETTQRHPYNYLSSYPVGCGPELKVTKDRQVVAPDKRKSEVRENPRASLMTCMTRRKPSWMKAVGRFVKTIRSAREEEGIDSFKKKANRASDNKHHHTSKSGRAVIGKPPCPSHDQPVQLWSFTQVIPKRFTRTAPASSPMTSNPAQNQNSRSSESISMISTKSSTSLPINKPAVSDNESFIAPLDASSLPFTLLPLLDTATFEPFSFEPNDLIEELR</sequence>
<dbReference type="EMBL" id="PGCJ01000286">
    <property type="protein sequence ID" value="PLW34035.1"/>
    <property type="molecule type" value="Genomic_DNA"/>
</dbReference>
<keyword evidence="4" id="KW-1185">Reference proteome</keyword>
<feature type="compositionally biased region" description="Basic and acidic residues" evidence="1">
    <location>
        <begin position="105"/>
        <end position="121"/>
    </location>
</feature>
<proteinExistence type="predicted"/>
<name>A0A2N5SP29_9BASI</name>
<dbReference type="EMBL" id="PGCJ01000908">
    <property type="protein sequence ID" value="PLW14971.1"/>
    <property type="molecule type" value="Genomic_DNA"/>
</dbReference>
<evidence type="ECO:0000256" key="1">
    <source>
        <dbReference type="SAM" id="MobiDB-lite"/>
    </source>
</evidence>
<feature type="compositionally biased region" description="Polar residues" evidence="1">
    <location>
        <begin position="163"/>
        <end position="178"/>
    </location>
</feature>
<protein>
    <submittedName>
        <fullName evidence="2">Uncharacterized protein</fullName>
    </submittedName>
</protein>
<dbReference type="Proteomes" id="UP000235388">
    <property type="component" value="Unassembled WGS sequence"/>
</dbReference>
<reference evidence="2 4" key="1">
    <citation type="submission" date="2017-11" db="EMBL/GenBank/DDBJ databases">
        <title>De novo assembly and phasing of dikaryotic genomes from two isolates of Puccinia coronata f. sp. avenae, the causal agent of oat crown rust.</title>
        <authorList>
            <person name="Miller M.E."/>
            <person name="Zhang Y."/>
            <person name="Omidvar V."/>
            <person name="Sperschneider J."/>
            <person name="Schwessinger B."/>
            <person name="Raley C."/>
            <person name="Palmer J.M."/>
            <person name="Garnica D."/>
            <person name="Upadhyaya N."/>
            <person name="Rathjen J."/>
            <person name="Taylor J.M."/>
            <person name="Park R.F."/>
            <person name="Dodds P.N."/>
            <person name="Hirsch C.D."/>
            <person name="Kianian S.F."/>
            <person name="Figueroa M."/>
        </authorList>
    </citation>
    <scope>NUCLEOTIDE SEQUENCE [LARGE SCALE GENOMIC DNA]</scope>
    <source>
        <strain evidence="2">12NC29</strain>
    </source>
</reference>
<evidence type="ECO:0000313" key="3">
    <source>
        <dbReference type="EMBL" id="PLW34035.1"/>
    </source>
</evidence>
<feature type="compositionally biased region" description="Low complexity" evidence="1">
    <location>
        <begin position="179"/>
        <end position="195"/>
    </location>
</feature>
<gene>
    <name evidence="2" type="ORF">PCANC_17042</name>
    <name evidence="3" type="ORF">PCANC_18856</name>
</gene>
<feature type="region of interest" description="Disordered" evidence="1">
    <location>
        <begin position="161"/>
        <end position="199"/>
    </location>
</feature>
<evidence type="ECO:0000313" key="4">
    <source>
        <dbReference type="Proteomes" id="UP000235388"/>
    </source>
</evidence>
<feature type="region of interest" description="Disordered" evidence="1">
    <location>
        <begin position="105"/>
        <end position="138"/>
    </location>
</feature>